<dbReference type="PROSITE" id="PS00946">
    <property type="entry name" value="CATHELICIDINS_1"/>
    <property type="match status" value="2"/>
</dbReference>
<dbReference type="STRING" id="9838.ENSCDRP00005016224"/>
<dbReference type="FunFam" id="3.10.450.10:FF:000003">
    <property type="entry name" value="Cathelicidin antimicrobial peptide"/>
    <property type="match status" value="4"/>
</dbReference>
<dbReference type="GO" id="GO:0001530">
    <property type="term" value="F:lipopolysaccharide binding"/>
    <property type="evidence" value="ECO:0007669"/>
    <property type="project" value="TreeGrafter"/>
</dbReference>
<dbReference type="GO" id="GO:0050829">
    <property type="term" value="P:defense response to Gram-negative bacterium"/>
    <property type="evidence" value="ECO:0007669"/>
    <property type="project" value="TreeGrafter"/>
</dbReference>
<dbReference type="GO" id="GO:0061844">
    <property type="term" value="P:antimicrobial humoral immune response mediated by antimicrobial peptide"/>
    <property type="evidence" value="ECO:0007669"/>
    <property type="project" value="TreeGrafter"/>
</dbReference>
<accession>A0A5N4CYT8</accession>
<comment type="subcellular location">
    <subcellularLocation>
        <location evidence="1">Secreted</location>
    </subcellularLocation>
</comment>
<evidence type="ECO:0000256" key="1">
    <source>
        <dbReference type="ARBA" id="ARBA00004613"/>
    </source>
</evidence>
<dbReference type="AlphaFoldDB" id="A0A5N4CYT8"/>
<organism evidence="7 8">
    <name type="scientific">Camelus dromedarius</name>
    <name type="common">Dromedary</name>
    <name type="synonym">Arabian camel</name>
    <dbReference type="NCBI Taxonomy" id="9838"/>
    <lineage>
        <taxon>Eukaryota</taxon>
        <taxon>Metazoa</taxon>
        <taxon>Chordata</taxon>
        <taxon>Craniata</taxon>
        <taxon>Vertebrata</taxon>
        <taxon>Euteleostomi</taxon>
        <taxon>Mammalia</taxon>
        <taxon>Eutheria</taxon>
        <taxon>Laurasiatheria</taxon>
        <taxon>Artiodactyla</taxon>
        <taxon>Tylopoda</taxon>
        <taxon>Camelidae</taxon>
        <taxon>Camelus</taxon>
    </lineage>
</organism>
<evidence type="ECO:0000313" key="8">
    <source>
        <dbReference type="Proteomes" id="UP000299084"/>
    </source>
</evidence>
<name>A0A5N4CYT8_CAMDR</name>
<evidence type="ECO:0000256" key="5">
    <source>
        <dbReference type="ARBA" id="ARBA00023022"/>
    </source>
</evidence>
<dbReference type="InterPro" id="IPR046350">
    <property type="entry name" value="Cystatin_sf"/>
</dbReference>
<evidence type="ECO:0000256" key="2">
    <source>
        <dbReference type="ARBA" id="ARBA00005320"/>
    </source>
</evidence>
<reference evidence="7 8" key="1">
    <citation type="journal article" date="2019" name="Mol. Ecol. Resour.">
        <title>Improving Illumina assemblies with Hi-C and long reads: an example with the North African dromedary.</title>
        <authorList>
            <person name="Elbers J.P."/>
            <person name="Rogers M.F."/>
            <person name="Perelman P.L."/>
            <person name="Proskuryakova A.A."/>
            <person name="Serdyukova N.A."/>
            <person name="Johnson W.E."/>
            <person name="Horin P."/>
            <person name="Corander J."/>
            <person name="Murphy D."/>
            <person name="Burger P.A."/>
        </authorList>
    </citation>
    <scope>NUCLEOTIDE SEQUENCE [LARGE SCALE GENOMIC DNA]</scope>
    <source>
        <strain evidence="7">Drom800</strain>
        <tissue evidence="7">Blood</tissue>
    </source>
</reference>
<keyword evidence="8" id="KW-1185">Reference proteome</keyword>
<dbReference type="GO" id="GO:0050830">
    <property type="term" value="P:defense response to Gram-positive bacterium"/>
    <property type="evidence" value="ECO:0007669"/>
    <property type="project" value="TreeGrafter"/>
</dbReference>
<dbReference type="InterPro" id="IPR001894">
    <property type="entry name" value="Cathelicidin-like"/>
</dbReference>
<dbReference type="Gene3D" id="3.10.450.10">
    <property type="match status" value="4"/>
</dbReference>
<dbReference type="GO" id="GO:0005615">
    <property type="term" value="C:extracellular space"/>
    <property type="evidence" value="ECO:0007669"/>
    <property type="project" value="TreeGrafter"/>
</dbReference>
<evidence type="ECO:0000256" key="3">
    <source>
        <dbReference type="ARBA" id="ARBA00022525"/>
    </source>
</evidence>
<evidence type="ECO:0000256" key="4">
    <source>
        <dbReference type="ARBA" id="ARBA00022529"/>
    </source>
</evidence>
<sequence>METQRPASPGPLDTVCYCCWDVGCLGPGPGPEPIGSACLELWIRLNEQSSDPNLYRLLELDLPPKADEDPDAPKPVSFTVKETVCPRRTQQPPEQCDFKENGVVKQCVGTVTLDQSRDQQDITCDEVSDPFQAAEAAAGSAVPWASAQALSYREAVLRAVDRLNEQSSDPNLYRLLELDLPPKADEDPDAPKPVSFTVKETVCPKRTQLPPEQCDFKEKGVVKQCLGTVNLYQLRDNFDITCNEVSDPFWASEATGGGGVWNSLWTNSPLCHPSVPWASAQALSYREAVLRAVDRLNEQSSDPNLYRLLELDLPPKADEDPDAPKPVSFTVKETVCPKRTQLPPEQCDFKENGVVKQCLGTVNLYQLRDNFDITCNELQSVGLPTSILEQDEDPDAPKPVSFTVKETVCPRRTQLPPEQCDFKEKGVVKQCLGTVTLDQVKDQIDISCNKVSGPSCFELLWGEENFDDV</sequence>
<gene>
    <name evidence="7" type="ORF">Cadr_000020296</name>
</gene>
<evidence type="ECO:0000256" key="6">
    <source>
        <dbReference type="ARBA" id="ARBA00023157"/>
    </source>
</evidence>
<keyword evidence="3" id="KW-0964">Secreted</keyword>
<dbReference type="PROSITE" id="PS00947">
    <property type="entry name" value="CATHELICIDINS_2"/>
    <property type="match status" value="4"/>
</dbReference>
<comment type="similarity">
    <text evidence="2">Belongs to the cathelicidin family.</text>
</comment>
<dbReference type="GO" id="GO:0045087">
    <property type="term" value="P:innate immune response"/>
    <property type="evidence" value="ECO:0007669"/>
    <property type="project" value="TreeGrafter"/>
</dbReference>
<dbReference type="EMBL" id="JWIN03000017">
    <property type="protein sequence ID" value="KAB1264033.1"/>
    <property type="molecule type" value="Genomic_DNA"/>
</dbReference>
<dbReference type="PANTHER" id="PTHR10206:SF2">
    <property type="entry name" value="CATHELICIDIN ANTIMICROBIAL PEPTIDE"/>
    <property type="match status" value="1"/>
</dbReference>
<evidence type="ECO:0000313" key="7">
    <source>
        <dbReference type="EMBL" id="KAB1264033.1"/>
    </source>
</evidence>
<keyword evidence="6" id="KW-1015">Disulfide bond</keyword>
<dbReference type="Proteomes" id="UP000299084">
    <property type="component" value="Unassembled WGS sequence"/>
</dbReference>
<keyword evidence="4" id="KW-0929">Antimicrobial</keyword>
<dbReference type="InterPro" id="IPR018216">
    <property type="entry name" value="Cathelicidin_CS"/>
</dbReference>
<dbReference type="SUPFAM" id="SSF54403">
    <property type="entry name" value="Cystatin/monellin"/>
    <property type="match status" value="4"/>
</dbReference>
<dbReference type="PANTHER" id="PTHR10206">
    <property type="entry name" value="CATHELICIDIN"/>
    <property type="match status" value="1"/>
</dbReference>
<proteinExistence type="inferred from homology"/>
<keyword evidence="5" id="KW-0044">Antibiotic</keyword>
<protein>
    <submittedName>
        <fullName evidence="7">Antibacterial peptide PMAP-23</fullName>
    </submittedName>
</protein>
<dbReference type="Pfam" id="PF00666">
    <property type="entry name" value="Cathelicidins"/>
    <property type="match status" value="4"/>
</dbReference>
<comment type="caution">
    <text evidence="7">The sequence shown here is derived from an EMBL/GenBank/DDBJ whole genome shotgun (WGS) entry which is preliminary data.</text>
</comment>